<evidence type="ECO:0000313" key="2">
    <source>
        <dbReference type="Proteomes" id="UP001054252"/>
    </source>
</evidence>
<dbReference type="Proteomes" id="UP001054252">
    <property type="component" value="Unassembled WGS sequence"/>
</dbReference>
<organism evidence="1 2">
    <name type="scientific">Rubroshorea leprosula</name>
    <dbReference type="NCBI Taxonomy" id="152421"/>
    <lineage>
        <taxon>Eukaryota</taxon>
        <taxon>Viridiplantae</taxon>
        <taxon>Streptophyta</taxon>
        <taxon>Embryophyta</taxon>
        <taxon>Tracheophyta</taxon>
        <taxon>Spermatophyta</taxon>
        <taxon>Magnoliopsida</taxon>
        <taxon>eudicotyledons</taxon>
        <taxon>Gunneridae</taxon>
        <taxon>Pentapetalae</taxon>
        <taxon>rosids</taxon>
        <taxon>malvids</taxon>
        <taxon>Malvales</taxon>
        <taxon>Dipterocarpaceae</taxon>
        <taxon>Rubroshorea</taxon>
    </lineage>
</organism>
<keyword evidence="2" id="KW-1185">Reference proteome</keyword>
<gene>
    <name evidence="1" type="ORF">SLEP1_g57769</name>
</gene>
<proteinExistence type="predicted"/>
<name>A0AAV5MQH4_9ROSI</name>
<comment type="caution">
    <text evidence="1">The sequence shown here is derived from an EMBL/GenBank/DDBJ whole genome shotgun (WGS) entry which is preliminary data.</text>
</comment>
<protein>
    <submittedName>
        <fullName evidence="1">Uncharacterized protein</fullName>
    </submittedName>
</protein>
<sequence length="47" mass="5704">MLHQPLNKCVNSNQLINWAEEYKNSKIWIKTAGMGWLVQTKLRWRFK</sequence>
<dbReference type="AlphaFoldDB" id="A0AAV5MQH4"/>
<reference evidence="1 2" key="1">
    <citation type="journal article" date="2021" name="Commun. Biol.">
        <title>The genome of Shorea leprosula (Dipterocarpaceae) highlights the ecological relevance of drought in aseasonal tropical rainforests.</title>
        <authorList>
            <person name="Ng K.K.S."/>
            <person name="Kobayashi M.J."/>
            <person name="Fawcett J.A."/>
            <person name="Hatakeyama M."/>
            <person name="Paape T."/>
            <person name="Ng C.H."/>
            <person name="Ang C.C."/>
            <person name="Tnah L.H."/>
            <person name="Lee C.T."/>
            <person name="Nishiyama T."/>
            <person name="Sese J."/>
            <person name="O'Brien M.J."/>
            <person name="Copetti D."/>
            <person name="Mohd Noor M.I."/>
            <person name="Ong R.C."/>
            <person name="Putra M."/>
            <person name="Sireger I.Z."/>
            <person name="Indrioko S."/>
            <person name="Kosugi Y."/>
            <person name="Izuno A."/>
            <person name="Isagi Y."/>
            <person name="Lee S.L."/>
            <person name="Shimizu K.K."/>
        </authorList>
    </citation>
    <scope>NUCLEOTIDE SEQUENCE [LARGE SCALE GENOMIC DNA]</scope>
    <source>
        <strain evidence="1">214</strain>
    </source>
</reference>
<dbReference type="EMBL" id="BPVZ01000433">
    <property type="protein sequence ID" value="GKV51093.1"/>
    <property type="molecule type" value="Genomic_DNA"/>
</dbReference>
<evidence type="ECO:0000313" key="1">
    <source>
        <dbReference type="EMBL" id="GKV51093.1"/>
    </source>
</evidence>
<accession>A0AAV5MQH4</accession>